<gene>
    <name evidence="1" type="ORF">S03H2_23805</name>
</gene>
<proteinExistence type="predicted"/>
<name>X1FTY6_9ZZZZ</name>
<feature type="non-terminal residue" evidence="1">
    <location>
        <position position="216"/>
    </location>
</feature>
<evidence type="ECO:0000313" key="1">
    <source>
        <dbReference type="EMBL" id="GAH32824.1"/>
    </source>
</evidence>
<dbReference type="EMBL" id="BARU01013072">
    <property type="protein sequence ID" value="GAH32824.1"/>
    <property type="molecule type" value="Genomic_DNA"/>
</dbReference>
<feature type="non-terminal residue" evidence="1">
    <location>
        <position position="1"/>
    </location>
</feature>
<accession>X1FTY6</accession>
<sequence length="216" mass="25245">GRYIKQKGNDFSSYPFIYLKITGMRFDLNTLQPYFEFKAIAKSRTESRKLEQNLPSDKRKLFSAIKFENLIKILGNIGEEPPEEWEKLIKVKTEIIGWKDYIGKYFLQITDMTLSNDEFEDRVAALFNALGFKVNQKGHKLPGEYPDGIASFDGDYAIVYDCKNTDNFIFTSQDRRAIKKYLEDEKKIRNENNIHCAFIARSFKAEGKKNIFYLPI</sequence>
<protein>
    <submittedName>
        <fullName evidence="1">Uncharacterized protein</fullName>
    </submittedName>
</protein>
<organism evidence="1">
    <name type="scientific">marine sediment metagenome</name>
    <dbReference type="NCBI Taxonomy" id="412755"/>
    <lineage>
        <taxon>unclassified sequences</taxon>
        <taxon>metagenomes</taxon>
        <taxon>ecological metagenomes</taxon>
    </lineage>
</organism>
<reference evidence="1" key="1">
    <citation type="journal article" date="2014" name="Front. Microbiol.">
        <title>High frequency of phylogenetically diverse reductive dehalogenase-homologous genes in deep subseafloor sedimentary metagenomes.</title>
        <authorList>
            <person name="Kawai M."/>
            <person name="Futagami T."/>
            <person name="Toyoda A."/>
            <person name="Takaki Y."/>
            <person name="Nishi S."/>
            <person name="Hori S."/>
            <person name="Arai W."/>
            <person name="Tsubouchi T."/>
            <person name="Morono Y."/>
            <person name="Uchiyama I."/>
            <person name="Ito T."/>
            <person name="Fujiyama A."/>
            <person name="Inagaki F."/>
            <person name="Takami H."/>
        </authorList>
    </citation>
    <scope>NUCLEOTIDE SEQUENCE</scope>
    <source>
        <strain evidence="1">Expedition CK06-06</strain>
    </source>
</reference>
<comment type="caution">
    <text evidence="1">The sequence shown here is derived from an EMBL/GenBank/DDBJ whole genome shotgun (WGS) entry which is preliminary data.</text>
</comment>
<dbReference type="AlphaFoldDB" id="X1FTY6"/>